<dbReference type="OrthoDB" id="8062037at2759"/>
<feature type="signal peptide" evidence="2">
    <location>
        <begin position="1"/>
        <end position="23"/>
    </location>
</feature>
<feature type="chain" id="PRO_5012005660" description="J domain-containing protein" evidence="2">
    <location>
        <begin position="24"/>
        <end position="1153"/>
    </location>
</feature>
<feature type="transmembrane region" description="Helical" evidence="1">
    <location>
        <begin position="496"/>
        <end position="516"/>
    </location>
</feature>
<keyword evidence="1" id="KW-0812">Transmembrane</keyword>
<feature type="domain" description="J" evidence="3">
    <location>
        <begin position="69"/>
        <end position="124"/>
    </location>
</feature>
<dbReference type="SUPFAM" id="SSF46565">
    <property type="entry name" value="Chaperone J-domain"/>
    <property type="match status" value="1"/>
</dbReference>
<dbReference type="GO" id="GO:0016567">
    <property type="term" value="P:protein ubiquitination"/>
    <property type="evidence" value="ECO:0007669"/>
    <property type="project" value="InterPro"/>
</dbReference>
<name>A0A1Q9ESS1_SYMMI</name>
<keyword evidence="1" id="KW-0472">Membrane</keyword>
<keyword evidence="2" id="KW-0732">Signal</keyword>
<feature type="transmembrane region" description="Helical" evidence="1">
    <location>
        <begin position="165"/>
        <end position="188"/>
    </location>
</feature>
<accession>A0A1Q9ESS1</accession>
<dbReference type="InterPro" id="IPR036869">
    <property type="entry name" value="J_dom_sf"/>
</dbReference>
<comment type="caution">
    <text evidence="4">The sequence shown here is derived from an EMBL/GenBank/DDBJ whole genome shotgun (WGS) entry which is preliminary data.</text>
</comment>
<dbReference type="InterPro" id="IPR013083">
    <property type="entry name" value="Znf_RING/FYVE/PHD"/>
</dbReference>
<dbReference type="SUPFAM" id="SSF57850">
    <property type="entry name" value="RING/U-box"/>
    <property type="match status" value="2"/>
</dbReference>
<feature type="transmembrane region" description="Helical" evidence="1">
    <location>
        <begin position="465"/>
        <end position="484"/>
    </location>
</feature>
<dbReference type="CDD" id="cd06257">
    <property type="entry name" value="DnaJ"/>
    <property type="match status" value="1"/>
</dbReference>
<dbReference type="EMBL" id="LSRX01000078">
    <property type="protein sequence ID" value="OLQ10455.1"/>
    <property type="molecule type" value="Genomic_DNA"/>
</dbReference>
<dbReference type="PANTHER" id="PTHR15302">
    <property type="entry name" value="E3 UBIQUITIN-PROTEIN LIGASE RNF103"/>
    <property type="match status" value="1"/>
</dbReference>
<evidence type="ECO:0000313" key="4">
    <source>
        <dbReference type="EMBL" id="OLQ10455.1"/>
    </source>
</evidence>
<dbReference type="InterPro" id="IPR001623">
    <property type="entry name" value="DnaJ_domain"/>
</dbReference>
<evidence type="ECO:0000256" key="2">
    <source>
        <dbReference type="SAM" id="SignalP"/>
    </source>
</evidence>
<dbReference type="GO" id="GO:0036503">
    <property type="term" value="P:ERAD pathway"/>
    <property type="evidence" value="ECO:0007669"/>
    <property type="project" value="TreeGrafter"/>
</dbReference>
<proteinExistence type="predicted"/>
<reference evidence="4 5" key="1">
    <citation type="submission" date="2016-02" db="EMBL/GenBank/DDBJ databases">
        <title>Genome analysis of coral dinoflagellate symbionts highlights evolutionary adaptations to a symbiotic lifestyle.</title>
        <authorList>
            <person name="Aranda M."/>
            <person name="Li Y."/>
            <person name="Liew Y.J."/>
            <person name="Baumgarten S."/>
            <person name="Simakov O."/>
            <person name="Wilson M."/>
            <person name="Piel J."/>
            <person name="Ashoor H."/>
            <person name="Bougouffa S."/>
            <person name="Bajic V.B."/>
            <person name="Ryu T."/>
            <person name="Ravasi T."/>
            <person name="Bayer T."/>
            <person name="Micklem G."/>
            <person name="Kim H."/>
            <person name="Bhak J."/>
            <person name="Lajeunesse T.C."/>
            <person name="Voolstra C.R."/>
        </authorList>
    </citation>
    <scope>NUCLEOTIDE SEQUENCE [LARGE SCALE GENOMIC DNA]</scope>
    <source>
        <strain evidence="4 5">CCMP2467</strain>
    </source>
</reference>
<dbReference type="PANTHER" id="PTHR15302:SF0">
    <property type="entry name" value="E3 UBIQUITIN-PROTEIN LIGASE RNF103"/>
    <property type="match status" value="1"/>
</dbReference>
<evidence type="ECO:0000256" key="1">
    <source>
        <dbReference type="SAM" id="Phobius"/>
    </source>
</evidence>
<sequence length="1153" mass="125727">MVSAGRALCQLALLWAVFELVDLVFPPLGAFVGFRGIAPEPPRRVARQASGASQTVLDALKEFDGEFQEPFDLLGIDDPECTKKEIRAAFRNIARVEHPDVSEREVSFRNTHRASKKVRRIPVKLERSKLPGAIARSSVNFVLPYPDMAPALQRPRRCKEHAEKLTLALLVLGSLAVVVYAGDSFLSASEKVYQSNGKPLAMLLLSSGVFVLIGAMIMIQAFAGWSCRSNDQSTVDRDSWSDDWGWSQGDVLPALRSSHPNPIQGSRCLIWASCTYQQLGADVSAFHTVYACGNHKLAKGSPVSVLPAVPVVGCSTCVCCLEDFRPCSAIAVLKCGHTFHQKCPLTFLESALKAGSYPARRLLVHALCAAKVWSCGQCEHRRWWPGNHRFDAGLGMWLAGRLFRPEEDGPPHYVCTALLSDGRAEHETFTRRLEAVSLVRLRPGMMRALQGRRSCGNVRPDKLTVAWLFLGSLAALIYAGDSFLAVQVDEDHGKFLVMLLLYGGVLVLLGAMMHAVTESCRANAQSTVDRDSSRVDASWSQADVLPALRSPTRESLPNQASQGSRRFIWASCTYRQLGADVSAFHTVYSSRSCKLAVGSPVCILPAVPVVRSSTCVCCLEDFRPGSEMAVLKCGHAFHRRCPLASRGPSHPLNLNTLLKCVAAISTAMTSSFARRALIRVLEVTQDAVAAVPVADVEANLLARFPKQATRFTSDVVAERSSLAEFRKERDELLRFSCTMSTMPVRGMAVILSEHLVARTLDAGPDELFQDAIAANLGQQRAWARIAFAEHIVLAMNSVKKIKTLDILKACRAMAKAKNVKKDMARSSDVTARQLRIESPALEVCRKRKRGEDQPCPHARLDRDKVLRHLVAYLQAVAFQSLVYARPYNACKWPVRPEDAVMQAPQLDAAVGDRTHTAAAASGCPGTALCWGEIQALSRMPGQVSTEEFRNALIRTWNGCVPTNKNELSWAGLGWVGWAGLGAGRPVELWLVVGGLDWAGLCGLAWLGGIDIGKHLPINRTESVDGNVLTESFGQFSLKPDFESGAGGWAGLGRAGLGLAGGLGCAGLGGLNVFTELTCTGLTEHQDARDAEERFRRISLAYELLIDDGGRAMLLEALERDADDLEDLEVKKNSVDVTNEVQLKHVRVSWPLGA</sequence>
<evidence type="ECO:0000259" key="3">
    <source>
        <dbReference type="PROSITE" id="PS50076"/>
    </source>
</evidence>
<keyword evidence="5" id="KW-1185">Reference proteome</keyword>
<dbReference type="AlphaFoldDB" id="A0A1Q9ESS1"/>
<dbReference type="PROSITE" id="PS50076">
    <property type="entry name" value="DNAJ_2"/>
    <property type="match status" value="1"/>
</dbReference>
<dbReference type="Proteomes" id="UP000186817">
    <property type="component" value="Unassembled WGS sequence"/>
</dbReference>
<dbReference type="GO" id="GO:0004842">
    <property type="term" value="F:ubiquitin-protein transferase activity"/>
    <property type="evidence" value="ECO:0007669"/>
    <property type="project" value="InterPro"/>
</dbReference>
<keyword evidence="1" id="KW-1133">Transmembrane helix</keyword>
<dbReference type="InterPro" id="IPR042494">
    <property type="entry name" value="RNF103"/>
</dbReference>
<feature type="transmembrane region" description="Helical" evidence="1">
    <location>
        <begin position="200"/>
        <end position="225"/>
    </location>
</feature>
<dbReference type="Gene3D" id="3.30.40.10">
    <property type="entry name" value="Zinc/RING finger domain, C3HC4 (zinc finger)"/>
    <property type="match status" value="2"/>
</dbReference>
<organism evidence="4 5">
    <name type="scientific">Symbiodinium microadriaticum</name>
    <name type="common">Dinoflagellate</name>
    <name type="synonym">Zooxanthella microadriatica</name>
    <dbReference type="NCBI Taxonomy" id="2951"/>
    <lineage>
        <taxon>Eukaryota</taxon>
        <taxon>Sar</taxon>
        <taxon>Alveolata</taxon>
        <taxon>Dinophyceae</taxon>
        <taxon>Suessiales</taxon>
        <taxon>Symbiodiniaceae</taxon>
        <taxon>Symbiodinium</taxon>
    </lineage>
</organism>
<protein>
    <recommendedName>
        <fullName evidence="3">J domain-containing protein</fullName>
    </recommendedName>
</protein>
<dbReference type="GO" id="GO:0005783">
    <property type="term" value="C:endoplasmic reticulum"/>
    <property type="evidence" value="ECO:0007669"/>
    <property type="project" value="TreeGrafter"/>
</dbReference>
<gene>
    <name evidence="4" type="ORF">AK812_SmicGene5861</name>
</gene>
<evidence type="ECO:0000313" key="5">
    <source>
        <dbReference type="Proteomes" id="UP000186817"/>
    </source>
</evidence>